<dbReference type="OrthoDB" id="9776116at2"/>
<name>A0A2Z2NK01_9GAMM</name>
<protein>
    <recommendedName>
        <fullName evidence="1">DUF58 domain-containing protein</fullName>
    </recommendedName>
</protein>
<feature type="domain" description="DUF58" evidence="1">
    <location>
        <begin position="47"/>
        <end position="253"/>
    </location>
</feature>
<dbReference type="InterPro" id="IPR002881">
    <property type="entry name" value="DUF58"/>
</dbReference>
<proteinExistence type="predicted"/>
<gene>
    <name evidence="2" type="ORF">IMCC3135_00410</name>
</gene>
<reference evidence="2 3" key="1">
    <citation type="submission" date="2016-12" db="EMBL/GenBank/DDBJ databases">
        <authorList>
            <person name="Song W.-J."/>
            <person name="Kurnit D.M."/>
        </authorList>
    </citation>
    <scope>NUCLEOTIDE SEQUENCE [LARGE SCALE GENOMIC DNA]</scope>
    <source>
        <strain evidence="2 3">IMCC3135</strain>
    </source>
</reference>
<dbReference type="KEGG" id="gai:IMCC3135_00410"/>
<keyword evidence="3" id="KW-1185">Reference proteome</keyword>
<dbReference type="Proteomes" id="UP000250079">
    <property type="component" value="Chromosome"/>
</dbReference>
<evidence type="ECO:0000259" key="1">
    <source>
        <dbReference type="Pfam" id="PF01882"/>
    </source>
</evidence>
<accession>A0A2Z2NK01</accession>
<dbReference type="PANTHER" id="PTHR33608:SF6">
    <property type="entry name" value="BLL2464 PROTEIN"/>
    <property type="match status" value="1"/>
</dbReference>
<dbReference type="InterPro" id="IPR036465">
    <property type="entry name" value="vWFA_dom_sf"/>
</dbReference>
<dbReference type="AlphaFoldDB" id="A0A2Z2NK01"/>
<dbReference type="SUPFAM" id="SSF53300">
    <property type="entry name" value="vWA-like"/>
    <property type="match status" value="1"/>
</dbReference>
<dbReference type="RefSeq" id="WP_088915771.1">
    <property type="nucleotide sequence ID" value="NZ_CP018632.1"/>
</dbReference>
<evidence type="ECO:0000313" key="2">
    <source>
        <dbReference type="EMBL" id="ASJ70208.1"/>
    </source>
</evidence>
<sequence length="292" mass="32361">MSPVSEFVYRIPGKPGSSRPGAHRSNARGPGLAFANYVRLIDQPDPRRLDLRASIRSVNRDWLVRATRQQSATVIQAIVDVSASMSFGSPVSKLDVAADFMESLGHSAFGYGDALGMVAFDHEPREDLTLTARTGRGVGMIMADILRSHSSAAQSKNNATPMQPQSLNASAFQVSHGASMVFLLSDFHWPLEYLEDTLDLLSHVTVIPIVIWDKNETQPPAAGRWLRTRDSESGKQHNLLMRKSTIRQWQENVSQKRTAINTLFAAHAITPLYMEAGFDAEHLTRYFLETAL</sequence>
<organism evidence="2 3">
    <name type="scientific">Granulosicoccus antarcticus IMCC3135</name>
    <dbReference type="NCBI Taxonomy" id="1192854"/>
    <lineage>
        <taxon>Bacteria</taxon>
        <taxon>Pseudomonadati</taxon>
        <taxon>Pseudomonadota</taxon>
        <taxon>Gammaproteobacteria</taxon>
        <taxon>Chromatiales</taxon>
        <taxon>Granulosicoccaceae</taxon>
        <taxon>Granulosicoccus</taxon>
    </lineage>
</organism>
<dbReference type="EMBL" id="CP018632">
    <property type="protein sequence ID" value="ASJ70208.1"/>
    <property type="molecule type" value="Genomic_DNA"/>
</dbReference>
<dbReference type="PANTHER" id="PTHR33608">
    <property type="entry name" value="BLL2464 PROTEIN"/>
    <property type="match status" value="1"/>
</dbReference>
<dbReference type="Pfam" id="PF01882">
    <property type="entry name" value="DUF58"/>
    <property type="match status" value="1"/>
</dbReference>
<evidence type="ECO:0000313" key="3">
    <source>
        <dbReference type="Proteomes" id="UP000250079"/>
    </source>
</evidence>